<proteinExistence type="predicted"/>
<organism evidence="1 2">
    <name type="scientific">Vespula maculifrons</name>
    <name type="common">Eastern yellow jacket</name>
    <name type="synonym">Wasp</name>
    <dbReference type="NCBI Taxonomy" id="7453"/>
    <lineage>
        <taxon>Eukaryota</taxon>
        <taxon>Metazoa</taxon>
        <taxon>Ecdysozoa</taxon>
        <taxon>Arthropoda</taxon>
        <taxon>Hexapoda</taxon>
        <taxon>Insecta</taxon>
        <taxon>Pterygota</taxon>
        <taxon>Neoptera</taxon>
        <taxon>Endopterygota</taxon>
        <taxon>Hymenoptera</taxon>
        <taxon>Apocrita</taxon>
        <taxon>Aculeata</taxon>
        <taxon>Vespoidea</taxon>
        <taxon>Vespidae</taxon>
        <taxon>Vespinae</taxon>
        <taxon>Vespula</taxon>
    </lineage>
</organism>
<sequence>MKKLMGRVNIMSPPSFTIESMLDFISTAIIPQLNLILIKPILVSGRTLILIISRIETNNSFESLIMDSGMSSEKIEMKPRSGWPKDLAIFGTLARHNN</sequence>
<gene>
    <name evidence="1" type="ORF">V1477_021191</name>
</gene>
<reference evidence="1 2" key="1">
    <citation type="journal article" date="2024" name="Ann. Entomol. Soc. Am.">
        <title>Genomic analyses of the southern and eastern yellowjacket wasps (Hymenoptera: Vespidae) reveal evolutionary signatures of social life.</title>
        <authorList>
            <person name="Catto M.A."/>
            <person name="Caine P.B."/>
            <person name="Orr S.E."/>
            <person name="Hunt B.G."/>
            <person name="Goodisman M.A.D."/>
        </authorList>
    </citation>
    <scope>NUCLEOTIDE SEQUENCE [LARGE SCALE GENOMIC DNA]</scope>
    <source>
        <strain evidence="1">232</strain>
        <tissue evidence="1">Head and thorax</tissue>
    </source>
</reference>
<evidence type="ECO:0000313" key="2">
    <source>
        <dbReference type="Proteomes" id="UP001607303"/>
    </source>
</evidence>
<dbReference type="Proteomes" id="UP001607303">
    <property type="component" value="Unassembled WGS sequence"/>
</dbReference>
<evidence type="ECO:0000313" key="1">
    <source>
        <dbReference type="EMBL" id="KAL2719697.1"/>
    </source>
</evidence>
<protein>
    <submittedName>
        <fullName evidence="1">Uncharacterized protein</fullName>
    </submittedName>
</protein>
<dbReference type="AlphaFoldDB" id="A0ABD2AGD9"/>
<dbReference type="EMBL" id="JAYRBN010000119">
    <property type="protein sequence ID" value="KAL2719697.1"/>
    <property type="molecule type" value="Genomic_DNA"/>
</dbReference>
<name>A0ABD2AGD9_VESMC</name>
<accession>A0ABD2AGD9</accession>
<comment type="caution">
    <text evidence="1">The sequence shown here is derived from an EMBL/GenBank/DDBJ whole genome shotgun (WGS) entry which is preliminary data.</text>
</comment>
<keyword evidence="2" id="KW-1185">Reference proteome</keyword>